<evidence type="ECO:0000259" key="6">
    <source>
        <dbReference type="PROSITE" id="PS50071"/>
    </source>
</evidence>
<proteinExistence type="predicted"/>
<feature type="domain" description="Homeobox" evidence="6">
    <location>
        <begin position="135"/>
        <end position="200"/>
    </location>
</feature>
<dbReference type="SMART" id="SM00389">
    <property type="entry name" value="HOX"/>
    <property type="match status" value="1"/>
</dbReference>
<name>A0A024FZK1_9STRA</name>
<dbReference type="InParanoid" id="A0A024FZK1"/>
<feature type="compositionally biased region" description="Basic and acidic residues" evidence="5">
    <location>
        <begin position="92"/>
        <end position="116"/>
    </location>
</feature>
<feature type="DNA-binding region" description="Homeobox" evidence="4">
    <location>
        <begin position="137"/>
        <end position="201"/>
    </location>
</feature>
<gene>
    <name evidence="7" type="ORF">BN9_005260</name>
</gene>
<evidence type="ECO:0000256" key="4">
    <source>
        <dbReference type="PROSITE-ProRule" id="PRU00108"/>
    </source>
</evidence>
<dbReference type="AlphaFoldDB" id="A0A024FZK1"/>
<feature type="compositionally biased region" description="Polar residues" evidence="5">
    <location>
        <begin position="509"/>
        <end position="519"/>
    </location>
</feature>
<dbReference type="Proteomes" id="UP000053237">
    <property type="component" value="Unassembled WGS sequence"/>
</dbReference>
<feature type="region of interest" description="Disordered" evidence="5">
    <location>
        <begin position="89"/>
        <end position="143"/>
    </location>
</feature>
<dbReference type="PROSITE" id="PS50071">
    <property type="entry name" value="HOMEOBOX_2"/>
    <property type="match status" value="1"/>
</dbReference>
<dbReference type="Pfam" id="PF05920">
    <property type="entry name" value="Homeobox_KN"/>
    <property type="match status" value="1"/>
</dbReference>
<feature type="compositionally biased region" description="Low complexity" evidence="5">
    <location>
        <begin position="122"/>
        <end position="132"/>
    </location>
</feature>
<dbReference type="EMBL" id="CAIX01000003">
    <property type="protein sequence ID" value="CCI39743.1"/>
    <property type="molecule type" value="Genomic_DNA"/>
</dbReference>
<keyword evidence="8" id="KW-1185">Reference proteome</keyword>
<dbReference type="GO" id="GO:0003677">
    <property type="term" value="F:DNA binding"/>
    <property type="evidence" value="ECO:0007669"/>
    <property type="project" value="UniProtKB-UniRule"/>
</dbReference>
<dbReference type="CDD" id="cd00086">
    <property type="entry name" value="homeodomain"/>
    <property type="match status" value="1"/>
</dbReference>
<dbReference type="InterPro" id="IPR050224">
    <property type="entry name" value="TALE_homeobox"/>
</dbReference>
<protein>
    <recommendedName>
        <fullName evidence="6">Homeobox domain-containing protein</fullName>
    </recommendedName>
</protein>
<dbReference type="SUPFAM" id="SSF46689">
    <property type="entry name" value="Homeodomain-like"/>
    <property type="match status" value="1"/>
</dbReference>
<evidence type="ECO:0000256" key="3">
    <source>
        <dbReference type="ARBA" id="ARBA00023242"/>
    </source>
</evidence>
<evidence type="ECO:0000256" key="5">
    <source>
        <dbReference type="SAM" id="MobiDB-lite"/>
    </source>
</evidence>
<evidence type="ECO:0000256" key="2">
    <source>
        <dbReference type="ARBA" id="ARBA00023155"/>
    </source>
</evidence>
<feature type="region of interest" description="Disordered" evidence="5">
    <location>
        <begin position="505"/>
        <end position="524"/>
    </location>
</feature>
<evidence type="ECO:0000256" key="1">
    <source>
        <dbReference type="ARBA" id="ARBA00023125"/>
    </source>
</evidence>
<dbReference type="GO" id="GO:0006355">
    <property type="term" value="P:regulation of DNA-templated transcription"/>
    <property type="evidence" value="ECO:0007669"/>
    <property type="project" value="InterPro"/>
</dbReference>
<sequence>MMEHNILNVSTDQNNNATSPSAESESKPTDEVKMSSALISASHRDYCSSQAISPLPLHLNHEPANQFTIAGTMEQICIHDASLSPKQLCTNQDKRSTKDTLDRTSEHSPSDTHTNDGDFMDDSMQSSSDTSQPLNNCKKSRRELPPQTVALLKGWMLSPEHIKHPYPTDADKQILLKETGLNMKQLTNWFTNARKRIWKPMMRQQQTKNMRDHAQFDMSFGLGSINLHRRDTSGRFCADKLYAIDPKAPFTSSNSMQQTFQPEVDQMRRHSLNRGYCPPRNIRSMSESATGNSWAAFEYQQQCLRKRSYAQMDEQDTIERGKHNYHLQLLPGRAAKALSDWVQSKLHSSSPFPSSLYPTDAEILNFARQFDVSPASIEQWFDVRVTTGPCYEQPRRAREESSCLRAAAHHASASNLTFSRNKNHRFLNNNISSIPSPNNPMFPSTSVTPFASSIPSKKNPLFPPPPAADRCNSIKSAFPFDTTQHTFGFPRKLHAGFNRAHSSKLPALHSSTSGQVSQSRDARSHTLDMAEFADACRRKMNFQDVLESSTARLEIGAHTHPATFKQSLVLRQFTASLQQPAM</sequence>
<evidence type="ECO:0000313" key="8">
    <source>
        <dbReference type="Proteomes" id="UP000053237"/>
    </source>
</evidence>
<dbReference type="PANTHER" id="PTHR11850">
    <property type="entry name" value="HOMEOBOX PROTEIN TRANSCRIPTION FACTORS"/>
    <property type="match status" value="1"/>
</dbReference>
<dbReference type="InterPro" id="IPR009057">
    <property type="entry name" value="Homeodomain-like_sf"/>
</dbReference>
<dbReference type="InterPro" id="IPR008422">
    <property type="entry name" value="KN_HD"/>
</dbReference>
<dbReference type="GO" id="GO:0005634">
    <property type="term" value="C:nucleus"/>
    <property type="evidence" value="ECO:0007669"/>
    <property type="project" value="UniProtKB-SubCell"/>
</dbReference>
<feature type="compositionally biased region" description="Polar residues" evidence="5">
    <location>
        <begin position="7"/>
        <end position="23"/>
    </location>
</feature>
<dbReference type="InterPro" id="IPR001356">
    <property type="entry name" value="HD"/>
</dbReference>
<accession>A0A024FZK1</accession>
<keyword evidence="1 4" id="KW-0238">DNA-binding</keyword>
<reference evidence="7 8" key="1">
    <citation type="submission" date="2012-05" db="EMBL/GenBank/DDBJ databases">
        <title>Recombination and specialization in a pathogen metapopulation.</title>
        <authorList>
            <person name="Gardiner A."/>
            <person name="Kemen E."/>
            <person name="Schultz-Larsen T."/>
            <person name="MacLean D."/>
            <person name="Van Oosterhout C."/>
            <person name="Jones J.D.G."/>
        </authorList>
    </citation>
    <scope>NUCLEOTIDE SEQUENCE [LARGE SCALE GENOMIC DNA]</scope>
    <source>
        <strain evidence="7 8">Ac Nc2</strain>
    </source>
</reference>
<dbReference type="OrthoDB" id="10056939at2759"/>
<dbReference type="Gene3D" id="1.10.10.60">
    <property type="entry name" value="Homeodomain-like"/>
    <property type="match status" value="1"/>
</dbReference>
<comment type="caution">
    <text evidence="7">The sequence shown here is derived from an EMBL/GenBank/DDBJ whole genome shotgun (WGS) entry which is preliminary data.</text>
</comment>
<keyword evidence="2 4" id="KW-0371">Homeobox</keyword>
<evidence type="ECO:0000313" key="7">
    <source>
        <dbReference type="EMBL" id="CCI39743.1"/>
    </source>
</evidence>
<organism evidence="7 8">
    <name type="scientific">Albugo candida</name>
    <dbReference type="NCBI Taxonomy" id="65357"/>
    <lineage>
        <taxon>Eukaryota</taxon>
        <taxon>Sar</taxon>
        <taxon>Stramenopiles</taxon>
        <taxon>Oomycota</taxon>
        <taxon>Peronosporomycetes</taxon>
        <taxon>Albuginales</taxon>
        <taxon>Albuginaceae</taxon>
        <taxon>Albugo</taxon>
    </lineage>
</organism>
<comment type="subcellular location">
    <subcellularLocation>
        <location evidence="4">Nucleus</location>
    </subcellularLocation>
</comment>
<keyword evidence="3 4" id="KW-0539">Nucleus</keyword>
<feature type="region of interest" description="Disordered" evidence="5">
    <location>
        <begin position="1"/>
        <end position="31"/>
    </location>
</feature>